<dbReference type="Proteomes" id="UP000009049">
    <property type="component" value="Chromosome"/>
</dbReference>
<dbReference type="RefSeq" id="WP_015753322.1">
    <property type="nucleotide sequence ID" value="NC_013222.1"/>
</dbReference>
<feature type="transmembrane region" description="Helical" evidence="1">
    <location>
        <begin position="12"/>
        <end position="39"/>
    </location>
</feature>
<keyword evidence="1" id="KW-0472">Membrane</keyword>
<dbReference type="KEGG" id="rbi:RB2501_06685"/>
<keyword evidence="1" id="KW-1133">Transmembrane helix</keyword>
<feature type="transmembrane region" description="Helical" evidence="1">
    <location>
        <begin position="359"/>
        <end position="383"/>
    </location>
</feature>
<dbReference type="eggNOG" id="ENOG50335RR">
    <property type="taxonomic scope" value="Bacteria"/>
</dbReference>
<evidence type="ECO:0000313" key="3">
    <source>
        <dbReference type="Proteomes" id="UP000009049"/>
    </source>
</evidence>
<feature type="transmembrane region" description="Helical" evidence="1">
    <location>
        <begin position="51"/>
        <end position="70"/>
    </location>
</feature>
<dbReference type="EMBL" id="CP001712">
    <property type="protein sequence ID" value="EAR16565.1"/>
    <property type="molecule type" value="Genomic_DNA"/>
</dbReference>
<proteinExistence type="predicted"/>
<keyword evidence="1" id="KW-0812">Transmembrane</keyword>
<feature type="transmembrane region" description="Helical" evidence="1">
    <location>
        <begin position="108"/>
        <end position="132"/>
    </location>
</feature>
<feature type="transmembrane region" description="Helical" evidence="1">
    <location>
        <begin position="211"/>
        <end position="232"/>
    </location>
</feature>
<gene>
    <name evidence="2" type="ordered locus">RB2501_06685</name>
</gene>
<accession>A4CI07</accession>
<feature type="transmembrane region" description="Helical" evidence="1">
    <location>
        <begin position="152"/>
        <end position="170"/>
    </location>
</feature>
<dbReference type="STRING" id="313596.RB2501_06685"/>
<dbReference type="AlphaFoldDB" id="A4CI07"/>
<evidence type="ECO:0000313" key="2">
    <source>
        <dbReference type="EMBL" id="EAR16565.1"/>
    </source>
</evidence>
<reference evidence="2 3" key="1">
    <citation type="journal article" date="2009" name="J. Bacteriol.">
        <title>Complete genome sequence of Robiginitalea biformata HTCC2501.</title>
        <authorList>
            <person name="Oh H.M."/>
            <person name="Giovannoni S.J."/>
            <person name="Lee K."/>
            <person name="Ferriera S."/>
            <person name="Johnson J."/>
            <person name="Cho J.C."/>
        </authorList>
    </citation>
    <scope>NUCLEOTIDE SEQUENCE [LARGE SCALE GENOMIC DNA]</scope>
    <source>
        <strain evidence="3">ATCC BAA-864 / HTCC2501 / KCTC 12146</strain>
    </source>
</reference>
<organism evidence="2 3">
    <name type="scientific">Robiginitalea biformata (strain ATCC BAA-864 / DSM 15991 / KCTC 12146 / HTCC2501)</name>
    <dbReference type="NCBI Taxonomy" id="313596"/>
    <lineage>
        <taxon>Bacteria</taxon>
        <taxon>Pseudomonadati</taxon>
        <taxon>Bacteroidota</taxon>
        <taxon>Flavobacteriia</taxon>
        <taxon>Flavobacteriales</taxon>
        <taxon>Flavobacteriaceae</taxon>
        <taxon>Robiginitalea</taxon>
    </lineage>
</organism>
<dbReference type="OrthoDB" id="1426402at2"/>
<protein>
    <submittedName>
        <fullName evidence="2">Uncharacterized protein</fullName>
    </submittedName>
</protein>
<keyword evidence="3" id="KW-1185">Reference proteome</keyword>
<feature type="transmembrane region" description="Helical" evidence="1">
    <location>
        <begin position="177"/>
        <end position="205"/>
    </location>
</feature>
<name>A4CI07_ROBBH</name>
<feature type="transmembrane region" description="Helical" evidence="1">
    <location>
        <begin position="76"/>
        <end position="96"/>
    </location>
</feature>
<evidence type="ECO:0000256" key="1">
    <source>
        <dbReference type="SAM" id="Phobius"/>
    </source>
</evidence>
<dbReference type="HOGENOM" id="CLU_619457_0_0_10"/>
<sequence>MVVSRKQAIFWTLLLTGLLVFTFLRQTLILVYPVILAVLGYLLRLKLNRSILLFTLLFFLLGLLSAYLAGGYFLNFFVSAYLILPIWVFLQARPIAWKSGRVFSVFDTFLAIASRVLVVVNVSAFIYAQFIIDPSLMNYDDAFTGLYGLDGLGSHTLSVINLGFSVYYLSKRKYYSFAFFLISGVFGFYGLGLVIFLISLLLLYATRLLRYWKIMGAILLSSIIAVGMIGVFNPRNLDYIEANINRALLVFDSYDYQEEVERSRQLEVTQIPRFITFLDGSQKRFLGDMKVFMLGAAPGGYNSRTAFYLNGDFVQNEWLRSNFSIRTPAHSEDVYPLLNRELLSKPYNDGTRNQTFSSLVALLLEYGLLAGGGYLIFFFIRIWQIQGNLISRERAEFLKFIGIYAFFLLSVQNYLEYPEIIVPIILLFKLAEFDRAQQMHVD</sequence>